<dbReference type="CDD" id="cd00886">
    <property type="entry name" value="MogA_MoaB"/>
    <property type="match status" value="1"/>
</dbReference>
<protein>
    <submittedName>
        <fullName evidence="2">MogA/MoaB family molybdenum cofactor biosynthesis protein</fullName>
    </submittedName>
</protein>
<dbReference type="InterPro" id="IPR001453">
    <property type="entry name" value="MoaB/Mog_dom"/>
</dbReference>
<dbReference type="GO" id="GO:0006777">
    <property type="term" value="P:Mo-molybdopterin cofactor biosynthetic process"/>
    <property type="evidence" value="ECO:0007669"/>
    <property type="project" value="InterPro"/>
</dbReference>
<comment type="caution">
    <text evidence="2">The sequence shown here is derived from an EMBL/GenBank/DDBJ whole genome shotgun (WGS) entry which is preliminary data.</text>
</comment>
<dbReference type="PIRSF" id="PIRSF006443">
    <property type="entry name" value="MoaB"/>
    <property type="match status" value="1"/>
</dbReference>
<gene>
    <name evidence="2" type="ORF">ENO04_01210</name>
</gene>
<evidence type="ECO:0000259" key="1">
    <source>
        <dbReference type="SMART" id="SM00852"/>
    </source>
</evidence>
<dbReference type="AlphaFoldDB" id="A0A7C1ICS9"/>
<dbReference type="Pfam" id="PF00994">
    <property type="entry name" value="MoCF_biosynth"/>
    <property type="match status" value="1"/>
</dbReference>
<dbReference type="Gene3D" id="3.40.980.10">
    <property type="entry name" value="MoaB/Mog-like domain"/>
    <property type="match status" value="1"/>
</dbReference>
<dbReference type="SMART" id="SM00852">
    <property type="entry name" value="MoCF_biosynth"/>
    <property type="match status" value="1"/>
</dbReference>
<dbReference type="GO" id="GO:0005829">
    <property type="term" value="C:cytosol"/>
    <property type="evidence" value="ECO:0007669"/>
    <property type="project" value="TreeGrafter"/>
</dbReference>
<dbReference type="EMBL" id="DSDY01000040">
    <property type="protein sequence ID" value="HDS10230.1"/>
    <property type="molecule type" value="Genomic_DNA"/>
</dbReference>
<name>A0A7C1ICS9_9CREN</name>
<dbReference type="PANTHER" id="PTHR43232">
    <property type="entry name" value="MOLYBDENUM COFACTOR BIOSYNTHESIS PROTEIN B"/>
    <property type="match status" value="1"/>
</dbReference>
<sequence>MQTNSKNTVGIIVVSDRVYRGERPDESGKLSMKMLSEKGFQINYYSVVTNDEDMIRESIKNCLEKADVCITLGGTGPSPRDKTIEVASSLSTKHLPGYGEIFRKLTYESDGATKAIATRTELFVVNDKLLLCLPGSPSAVKLGITLLLDGVEHVIEELKRTDKPHRNPASH</sequence>
<dbReference type="InterPro" id="IPR036425">
    <property type="entry name" value="MoaB/Mog-like_dom_sf"/>
</dbReference>
<evidence type="ECO:0000313" key="2">
    <source>
        <dbReference type="EMBL" id="HDS10230.1"/>
    </source>
</evidence>
<proteinExistence type="predicted"/>
<dbReference type="NCBIfam" id="TIGR00177">
    <property type="entry name" value="molyb_syn"/>
    <property type="match status" value="1"/>
</dbReference>
<organism evidence="2">
    <name type="scientific">Fervidicoccus fontis</name>
    <dbReference type="NCBI Taxonomy" id="683846"/>
    <lineage>
        <taxon>Archaea</taxon>
        <taxon>Thermoproteota</taxon>
        <taxon>Thermoprotei</taxon>
        <taxon>Fervidicoccales</taxon>
        <taxon>Fervidicoccaceae</taxon>
        <taxon>Fervidicoccus</taxon>
    </lineage>
</organism>
<dbReference type="PANTHER" id="PTHR43232:SF2">
    <property type="entry name" value="MOLYBDENUM COFACTOR BIOSYNTHESIS PROTEIN B"/>
    <property type="match status" value="1"/>
</dbReference>
<reference evidence="2" key="1">
    <citation type="journal article" date="2020" name="mSystems">
        <title>Genome- and Community-Level Interaction Insights into Carbon Utilization and Element Cycling Functions of Hydrothermarchaeota in Hydrothermal Sediment.</title>
        <authorList>
            <person name="Zhou Z."/>
            <person name="Liu Y."/>
            <person name="Xu W."/>
            <person name="Pan J."/>
            <person name="Luo Z.H."/>
            <person name="Li M."/>
        </authorList>
    </citation>
    <scope>NUCLEOTIDE SEQUENCE [LARGE SCALE GENOMIC DNA]</scope>
    <source>
        <strain evidence="2">SpSt-123</strain>
    </source>
</reference>
<dbReference type="InterPro" id="IPR012245">
    <property type="entry name" value="MoaB"/>
</dbReference>
<feature type="domain" description="MoaB/Mog" evidence="1">
    <location>
        <begin position="10"/>
        <end position="154"/>
    </location>
</feature>
<dbReference type="SUPFAM" id="SSF53218">
    <property type="entry name" value="Molybdenum cofactor biosynthesis proteins"/>
    <property type="match status" value="1"/>
</dbReference>
<accession>A0A7C1ICS9</accession>